<sequence length="170" mass="19249">ADDIDKLKNTLFELTQRLVAIELASQVIEGLEEKRRVIEIQITILLWIAAFGKNFDFGKKKRFINIPDTFSSISTLLTQLDQSIIDGTKTEIEYITRELSEKIIKLKLIEDGLKNNTVPVTDELLESVQQLSITISHTSTIVQRQMTSVQFNIKEITQVIAVAEIETGSE</sequence>
<evidence type="ECO:0000313" key="3">
    <source>
        <dbReference type="Proteomes" id="UP001497623"/>
    </source>
</evidence>
<dbReference type="AlphaFoldDB" id="A0AAV2R0K5"/>
<dbReference type="EMBL" id="CAXKWB010012315">
    <property type="protein sequence ID" value="CAL4104188.1"/>
    <property type="molecule type" value="Genomic_DNA"/>
</dbReference>
<reference evidence="2 3" key="1">
    <citation type="submission" date="2024-05" db="EMBL/GenBank/DDBJ databases">
        <authorList>
            <person name="Wallberg A."/>
        </authorList>
    </citation>
    <scope>NUCLEOTIDE SEQUENCE [LARGE SCALE GENOMIC DNA]</scope>
</reference>
<evidence type="ECO:0000313" key="2">
    <source>
        <dbReference type="EMBL" id="CAL4104188.1"/>
    </source>
</evidence>
<proteinExistence type="predicted"/>
<protein>
    <submittedName>
        <fullName evidence="2">Uncharacterized protein</fullName>
    </submittedName>
</protein>
<feature type="non-terminal residue" evidence="2">
    <location>
        <position position="1"/>
    </location>
</feature>
<keyword evidence="3" id="KW-1185">Reference proteome</keyword>
<comment type="caution">
    <text evidence="2">The sequence shown here is derived from an EMBL/GenBank/DDBJ whole genome shotgun (WGS) entry which is preliminary data.</text>
</comment>
<accession>A0AAV2R0K5</accession>
<name>A0AAV2R0K5_MEGNR</name>
<feature type="non-terminal residue" evidence="2">
    <location>
        <position position="170"/>
    </location>
</feature>
<organism evidence="2 3">
    <name type="scientific">Meganyctiphanes norvegica</name>
    <name type="common">Northern krill</name>
    <name type="synonym">Thysanopoda norvegica</name>
    <dbReference type="NCBI Taxonomy" id="48144"/>
    <lineage>
        <taxon>Eukaryota</taxon>
        <taxon>Metazoa</taxon>
        <taxon>Ecdysozoa</taxon>
        <taxon>Arthropoda</taxon>
        <taxon>Crustacea</taxon>
        <taxon>Multicrustacea</taxon>
        <taxon>Malacostraca</taxon>
        <taxon>Eumalacostraca</taxon>
        <taxon>Eucarida</taxon>
        <taxon>Euphausiacea</taxon>
        <taxon>Euphausiidae</taxon>
        <taxon>Meganyctiphanes</taxon>
    </lineage>
</organism>
<dbReference type="Proteomes" id="UP001497623">
    <property type="component" value="Unassembled WGS sequence"/>
</dbReference>
<keyword evidence="1" id="KW-0175">Coiled coil</keyword>
<feature type="coiled-coil region" evidence="1">
    <location>
        <begin position="4"/>
        <end position="41"/>
    </location>
</feature>
<evidence type="ECO:0000256" key="1">
    <source>
        <dbReference type="SAM" id="Coils"/>
    </source>
</evidence>
<gene>
    <name evidence="2" type="ORF">MNOR_LOCUS17728</name>
</gene>